<keyword evidence="8 10" id="KW-0012">Acyltransferase</keyword>
<keyword evidence="5 10" id="KW-0472">Membrane</keyword>
<organism evidence="13 14">
    <name type="scientific">Tetraparma gracilis</name>
    <dbReference type="NCBI Taxonomy" id="2962635"/>
    <lineage>
        <taxon>Eukaryota</taxon>
        <taxon>Sar</taxon>
        <taxon>Stramenopiles</taxon>
        <taxon>Ochrophyta</taxon>
        <taxon>Bolidophyceae</taxon>
        <taxon>Parmales</taxon>
        <taxon>Triparmaceae</taxon>
        <taxon>Tetraparma</taxon>
    </lineage>
</organism>
<reference evidence="13 14" key="1">
    <citation type="journal article" date="2023" name="Commun. Biol.">
        <title>Genome analysis of Parmales, the sister group of diatoms, reveals the evolutionary specialization of diatoms from phago-mixotrophs to photoautotrophs.</title>
        <authorList>
            <person name="Ban H."/>
            <person name="Sato S."/>
            <person name="Yoshikawa S."/>
            <person name="Yamada K."/>
            <person name="Nakamura Y."/>
            <person name="Ichinomiya M."/>
            <person name="Sato N."/>
            <person name="Blanc-Mathieu R."/>
            <person name="Endo H."/>
            <person name="Kuwata A."/>
            <person name="Ogata H."/>
        </authorList>
    </citation>
    <scope>NUCLEOTIDE SEQUENCE [LARGE SCALE GENOMIC DNA]</scope>
</reference>
<keyword evidence="14" id="KW-1185">Reference proteome</keyword>
<evidence type="ECO:0000259" key="12">
    <source>
        <dbReference type="Pfam" id="PF01529"/>
    </source>
</evidence>
<feature type="transmembrane region" description="Helical" evidence="10">
    <location>
        <begin position="133"/>
        <end position="150"/>
    </location>
</feature>
<comment type="caution">
    <text evidence="13">The sequence shown here is derived from an EMBL/GenBank/DDBJ whole genome shotgun (WGS) entry which is preliminary data.</text>
</comment>
<keyword evidence="6" id="KW-0564">Palmitate</keyword>
<dbReference type="InterPro" id="IPR001594">
    <property type="entry name" value="Palmitoyltrfase_DHHC"/>
</dbReference>
<evidence type="ECO:0000313" key="14">
    <source>
        <dbReference type="Proteomes" id="UP001165060"/>
    </source>
</evidence>
<evidence type="ECO:0000313" key="13">
    <source>
        <dbReference type="EMBL" id="GMI23949.1"/>
    </source>
</evidence>
<evidence type="ECO:0000256" key="4">
    <source>
        <dbReference type="ARBA" id="ARBA00022989"/>
    </source>
</evidence>
<dbReference type="Pfam" id="PF01529">
    <property type="entry name" value="DHHC"/>
    <property type="match status" value="1"/>
</dbReference>
<evidence type="ECO:0000256" key="1">
    <source>
        <dbReference type="ARBA" id="ARBA00004127"/>
    </source>
</evidence>
<accession>A0ABQ6MD64</accession>
<keyword evidence="4 10" id="KW-1133">Transmembrane helix</keyword>
<dbReference type="PANTHER" id="PTHR22883">
    <property type="entry name" value="ZINC FINGER DHHC DOMAIN CONTAINING PROTEIN"/>
    <property type="match status" value="1"/>
</dbReference>
<dbReference type="Proteomes" id="UP001165060">
    <property type="component" value="Unassembled WGS sequence"/>
</dbReference>
<evidence type="ECO:0000256" key="10">
    <source>
        <dbReference type="RuleBase" id="RU079119"/>
    </source>
</evidence>
<evidence type="ECO:0000256" key="5">
    <source>
        <dbReference type="ARBA" id="ARBA00023136"/>
    </source>
</evidence>
<evidence type="ECO:0000256" key="3">
    <source>
        <dbReference type="ARBA" id="ARBA00022692"/>
    </source>
</evidence>
<gene>
    <name evidence="13" type="ORF">TeGR_g276</name>
</gene>
<feature type="transmembrane region" description="Helical" evidence="10">
    <location>
        <begin position="221"/>
        <end position="242"/>
    </location>
</feature>
<keyword evidence="3 10" id="KW-0812">Transmembrane</keyword>
<feature type="transmembrane region" description="Helical" evidence="10">
    <location>
        <begin position="90"/>
        <end position="112"/>
    </location>
</feature>
<keyword evidence="7" id="KW-0449">Lipoprotein</keyword>
<feature type="region of interest" description="Disordered" evidence="11">
    <location>
        <begin position="1"/>
        <end position="30"/>
    </location>
</feature>
<evidence type="ECO:0000256" key="9">
    <source>
        <dbReference type="ARBA" id="ARBA00048048"/>
    </source>
</evidence>
<dbReference type="PANTHER" id="PTHR22883:SF43">
    <property type="entry name" value="PALMITOYLTRANSFERASE APP"/>
    <property type="match status" value="1"/>
</dbReference>
<sequence length="243" mass="26508">MSAPSSPPSDPPSDNDSDSPESRPMLSAFDGIASPPPSRAAFLSSLPALGDIVSSCCLSNSCACPRVGSSRVCNLALYRSHNFCITGPHFPATVFITLFIGGATWFFGFAAIDAKDQLSQATGGGVNKPLHRSICVLFFFLTNALLYMTACADPGIVTGPKELPPEAAEDPSERSKWRFCEKCQIYQGPSVAHCNDCKVCIEELDHHCPWMSKCVGKGNMLWFKLFNLSWIVYFVYVLMRLFS</sequence>
<comment type="catalytic activity">
    <reaction evidence="9 10">
        <text>L-cysteinyl-[protein] + hexadecanoyl-CoA = S-hexadecanoyl-L-cysteinyl-[protein] + CoA</text>
        <dbReference type="Rhea" id="RHEA:36683"/>
        <dbReference type="Rhea" id="RHEA-COMP:10131"/>
        <dbReference type="Rhea" id="RHEA-COMP:11032"/>
        <dbReference type="ChEBI" id="CHEBI:29950"/>
        <dbReference type="ChEBI" id="CHEBI:57287"/>
        <dbReference type="ChEBI" id="CHEBI:57379"/>
        <dbReference type="ChEBI" id="CHEBI:74151"/>
        <dbReference type="EC" id="2.3.1.225"/>
    </reaction>
</comment>
<name>A0ABQ6MD64_9STRA</name>
<comment type="subcellular location">
    <subcellularLocation>
        <location evidence="1">Endomembrane system</location>
        <topology evidence="1">Multi-pass membrane protein</topology>
    </subcellularLocation>
</comment>
<evidence type="ECO:0000256" key="2">
    <source>
        <dbReference type="ARBA" id="ARBA00022679"/>
    </source>
</evidence>
<feature type="domain" description="Palmitoyltransferase DHHC" evidence="12">
    <location>
        <begin position="176"/>
        <end position="241"/>
    </location>
</feature>
<evidence type="ECO:0000256" key="8">
    <source>
        <dbReference type="ARBA" id="ARBA00023315"/>
    </source>
</evidence>
<comment type="similarity">
    <text evidence="10">Belongs to the DHHC palmitoyltransferase family.</text>
</comment>
<evidence type="ECO:0000256" key="7">
    <source>
        <dbReference type="ARBA" id="ARBA00023288"/>
    </source>
</evidence>
<protein>
    <recommendedName>
        <fullName evidence="10">Palmitoyltransferase</fullName>
        <ecNumber evidence="10">2.3.1.225</ecNumber>
    </recommendedName>
</protein>
<evidence type="ECO:0000256" key="11">
    <source>
        <dbReference type="SAM" id="MobiDB-lite"/>
    </source>
</evidence>
<dbReference type="EMBL" id="BRYB01001362">
    <property type="protein sequence ID" value="GMI23949.1"/>
    <property type="molecule type" value="Genomic_DNA"/>
</dbReference>
<feature type="compositionally biased region" description="Pro residues" evidence="11">
    <location>
        <begin position="1"/>
        <end position="11"/>
    </location>
</feature>
<keyword evidence="2 10" id="KW-0808">Transferase</keyword>
<dbReference type="PROSITE" id="PS50216">
    <property type="entry name" value="DHHC"/>
    <property type="match status" value="1"/>
</dbReference>
<dbReference type="EC" id="2.3.1.225" evidence="10"/>
<comment type="domain">
    <text evidence="10">The DHHC domain is required for palmitoyltransferase activity.</text>
</comment>
<dbReference type="InterPro" id="IPR039859">
    <property type="entry name" value="PFA4/ZDH16/20/ERF2-like"/>
</dbReference>
<proteinExistence type="inferred from homology"/>
<evidence type="ECO:0000256" key="6">
    <source>
        <dbReference type="ARBA" id="ARBA00023139"/>
    </source>
</evidence>